<dbReference type="InterPro" id="IPR050503">
    <property type="entry name" value="cAMP-dep_PK_reg_su-like"/>
</dbReference>
<dbReference type="SMART" id="SM00100">
    <property type="entry name" value="cNMP"/>
    <property type="match status" value="1"/>
</dbReference>
<keyword evidence="3" id="KW-1185">Reference proteome</keyword>
<organism evidence="2 3">
    <name type="scientific">Hypericibacter terrae</name>
    <dbReference type="NCBI Taxonomy" id="2602015"/>
    <lineage>
        <taxon>Bacteria</taxon>
        <taxon>Pseudomonadati</taxon>
        <taxon>Pseudomonadota</taxon>
        <taxon>Alphaproteobacteria</taxon>
        <taxon>Rhodospirillales</taxon>
        <taxon>Dongiaceae</taxon>
        <taxon>Hypericibacter</taxon>
    </lineage>
</organism>
<dbReference type="SUPFAM" id="SSF51206">
    <property type="entry name" value="cAMP-binding domain-like"/>
    <property type="match status" value="1"/>
</dbReference>
<feature type="domain" description="Cyclic nucleotide-binding" evidence="1">
    <location>
        <begin position="15"/>
        <end position="117"/>
    </location>
</feature>
<sequence>MSINQEVELLRRIPMFSKIDPAKLRLLAFASERVTFPSGEVLFHQGDPADAAYLIIDGSVSVTVELASGPLLVAKVGKDQIVGEIGIICDVPRTATITAEMPTITLKITRDLFFQMINDFPVMGVEIMRVLAHRLEHTTAQLRNCQQRLNQMEHA</sequence>
<dbReference type="AlphaFoldDB" id="A0A5J6MT94"/>
<dbReference type="GO" id="GO:0030552">
    <property type="term" value="F:cAMP binding"/>
    <property type="evidence" value="ECO:0007669"/>
    <property type="project" value="TreeGrafter"/>
</dbReference>
<evidence type="ECO:0000313" key="3">
    <source>
        <dbReference type="Proteomes" id="UP000326202"/>
    </source>
</evidence>
<evidence type="ECO:0000259" key="1">
    <source>
        <dbReference type="PROSITE" id="PS50042"/>
    </source>
</evidence>
<dbReference type="InterPro" id="IPR018490">
    <property type="entry name" value="cNMP-bd_dom_sf"/>
</dbReference>
<dbReference type="PROSITE" id="PS00889">
    <property type="entry name" value="CNMP_BINDING_2"/>
    <property type="match status" value="1"/>
</dbReference>
<dbReference type="CDD" id="cd00038">
    <property type="entry name" value="CAP_ED"/>
    <property type="match status" value="1"/>
</dbReference>
<dbReference type="PANTHER" id="PTHR11635:SF166">
    <property type="entry name" value="CYCLIC NUCLEOTIDE-BINDING DOMAIN-CONTAINING PROTEIN"/>
    <property type="match status" value="1"/>
</dbReference>
<dbReference type="Proteomes" id="UP000326202">
    <property type="component" value="Chromosome"/>
</dbReference>
<evidence type="ECO:0000313" key="2">
    <source>
        <dbReference type="EMBL" id="QEX19935.1"/>
    </source>
</evidence>
<dbReference type="Gene3D" id="2.60.120.10">
    <property type="entry name" value="Jelly Rolls"/>
    <property type="match status" value="1"/>
</dbReference>
<dbReference type="GO" id="GO:0005829">
    <property type="term" value="C:cytosol"/>
    <property type="evidence" value="ECO:0007669"/>
    <property type="project" value="TreeGrafter"/>
</dbReference>
<proteinExistence type="predicted"/>
<dbReference type="InterPro" id="IPR000595">
    <property type="entry name" value="cNMP-bd_dom"/>
</dbReference>
<dbReference type="EMBL" id="CP042906">
    <property type="protein sequence ID" value="QEX19935.1"/>
    <property type="molecule type" value="Genomic_DNA"/>
</dbReference>
<dbReference type="PRINTS" id="PR00103">
    <property type="entry name" value="CAMPKINASE"/>
</dbReference>
<dbReference type="OrthoDB" id="9809206at2"/>
<dbReference type="InterPro" id="IPR018488">
    <property type="entry name" value="cNMP-bd_CS"/>
</dbReference>
<gene>
    <name evidence="2" type="ORF">FRZ44_52500</name>
</gene>
<accession>A0A5J6MT94</accession>
<protein>
    <submittedName>
        <fullName evidence="2">Cyclic nucleotide-binding protein</fullName>
    </submittedName>
</protein>
<dbReference type="InterPro" id="IPR014710">
    <property type="entry name" value="RmlC-like_jellyroll"/>
</dbReference>
<name>A0A5J6MT94_9PROT</name>
<reference evidence="2 3" key="1">
    <citation type="submission" date="2019-08" db="EMBL/GenBank/DDBJ databases">
        <title>Hyperibacter terrae gen. nov., sp. nov. and Hyperibacter viscosus sp. nov., two new members in the family Rhodospirillaceae isolated from the rhizosphere of Hypericum perforatum.</title>
        <authorList>
            <person name="Noviana Z."/>
        </authorList>
    </citation>
    <scope>NUCLEOTIDE SEQUENCE [LARGE SCALE GENOMIC DNA]</scope>
    <source>
        <strain evidence="2 3">R5913</strain>
    </source>
</reference>
<dbReference type="GO" id="GO:0005952">
    <property type="term" value="C:cAMP-dependent protein kinase complex"/>
    <property type="evidence" value="ECO:0007669"/>
    <property type="project" value="InterPro"/>
</dbReference>
<dbReference type="RefSeq" id="WP_151179950.1">
    <property type="nucleotide sequence ID" value="NZ_CP042906.1"/>
</dbReference>
<dbReference type="Pfam" id="PF00027">
    <property type="entry name" value="cNMP_binding"/>
    <property type="match status" value="1"/>
</dbReference>
<dbReference type="PROSITE" id="PS50042">
    <property type="entry name" value="CNMP_BINDING_3"/>
    <property type="match status" value="1"/>
</dbReference>
<dbReference type="GO" id="GO:0004862">
    <property type="term" value="F:cAMP-dependent protein kinase inhibitor activity"/>
    <property type="evidence" value="ECO:0007669"/>
    <property type="project" value="TreeGrafter"/>
</dbReference>
<dbReference type="GO" id="GO:0034236">
    <property type="term" value="F:protein kinase A catalytic subunit binding"/>
    <property type="evidence" value="ECO:0007669"/>
    <property type="project" value="TreeGrafter"/>
</dbReference>
<dbReference type="KEGG" id="htq:FRZ44_52500"/>
<dbReference type="PANTHER" id="PTHR11635">
    <property type="entry name" value="CAMP-DEPENDENT PROTEIN KINASE REGULATORY CHAIN"/>
    <property type="match status" value="1"/>
</dbReference>